<dbReference type="SUPFAM" id="SSF47090">
    <property type="entry name" value="PGBD-like"/>
    <property type="match status" value="1"/>
</dbReference>
<evidence type="ECO:0000313" key="3">
    <source>
        <dbReference type="Proteomes" id="UP001597521"/>
    </source>
</evidence>
<dbReference type="Pfam" id="PF01471">
    <property type="entry name" value="PG_binding_1"/>
    <property type="match status" value="1"/>
</dbReference>
<feature type="domain" description="Peptidoglycan binding-like" evidence="1">
    <location>
        <begin position="4"/>
        <end position="55"/>
    </location>
</feature>
<dbReference type="InterPro" id="IPR036366">
    <property type="entry name" value="PGBDSf"/>
</dbReference>
<evidence type="ECO:0000259" key="1">
    <source>
        <dbReference type="Pfam" id="PF01471"/>
    </source>
</evidence>
<dbReference type="InterPro" id="IPR002477">
    <property type="entry name" value="Peptidoglycan-bd-like"/>
</dbReference>
<reference evidence="3" key="1">
    <citation type="journal article" date="2019" name="Int. J. Syst. Evol. Microbiol.">
        <title>The Global Catalogue of Microorganisms (GCM) 10K type strain sequencing project: providing services to taxonomists for standard genome sequencing and annotation.</title>
        <authorList>
            <consortium name="The Broad Institute Genomics Platform"/>
            <consortium name="The Broad Institute Genome Sequencing Center for Infectious Disease"/>
            <person name="Wu L."/>
            <person name="Ma J."/>
        </authorList>
    </citation>
    <scope>NUCLEOTIDE SEQUENCE [LARGE SCALE GENOMIC DNA]</scope>
    <source>
        <strain evidence="3">CCM 7427</strain>
    </source>
</reference>
<dbReference type="Proteomes" id="UP001597521">
    <property type="component" value="Unassembled WGS sequence"/>
</dbReference>
<dbReference type="EMBL" id="JBHUNP010000001">
    <property type="protein sequence ID" value="MFD2647267.1"/>
    <property type="molecule type" value="Genomic_DNA"/>
</dbReference>
<accession>A0ABW5QHP3</accession>
<name>A0ABW5QHP3_9HYPH</name>
<dbReference type="NCBIfam" id="TIGR02594">
    <property type="entry name" value="TIGR02594 family protein"/>
    <property type="match status" value="1"/>
</dbReference>
<dbReference type="Gene3D" id="1.10.101.10">
    <property type="entry name" value="PGBD-like superfamily/PGBD"/>
    <property type="match status" value="1"/>
</dbReference>
<dbReference type="InterPro" id="IPR036365">
    <property type="entry name" value="PGBD-like_sf"/>
</dbReference>
<dbReference type="InterPro" id="IPR013423">
    <property type="entry name" value="CHP02594"/>
</dbReference>
<organism evidence="2 3">
    <name type="scientific">Devosia albogilva</name>
    <dbReference type="NCBI Taxonomy" id="429726"/>
    <lineage>
        <taxon>Bacteria</taxon>
        <taxon>Pseudomonadati</taxon>
        <taxon>Pseudomonadota</taxon>
        <taxon>Alphaproteobacteria</taxon>
        <taxon>Hyphomicrobiales</taxon>
        <taxon>Devosiaceae</taxon>
        <taxon>Devosia</taxon>
    </lineage>
</organism>
<protein>
    <submittedName>
        <fullName evidence="2">TIGR02594 family protein</fullName>
    </submittedName>
</protein>
<dbReference type="RefSeq" id="WP_386832298.1">
    <property type="nucleotide sequence ID" value="NZ_JBHUNP010000001.1"/>
</dbReference>
<evidence type="ECO:0000313" key="2">
    <source>
        <dbReference type="EMBL" id="MFD2647267.1"/>
    </source>
</evidence>
<keyword evidence="3" id="KW-1185">Reference proteome</keyword>
<sequence length="233" mass="25090">MNTAQIQTALKTKGYDPGEIDGIRGRRTIAAIKAFQAANGLLVDGIVGPETLAKLFPAGAPAAKSPVIPVAHGWMGEAVRLIGVTEDISDADNPLIIGWARDLDIDYNDDGIPWCGLFVAHCIGSQLTEEPLPNYPLSARAWRSFGTECSPQLSAVMVFWRGSPSGALGHVGFYVGEDRDAYHILGGNQSNAVTVTRLAKGRLLESRWPATALEPEGIIRKLRPDGRFSENEQ</sequence>
<gene>
    <name evidence="2" type="ORF">ACFSX5_05580</name>
</gene>
<comment type="caution">
    <text evidence="2">The sequence shown here is derived from an EMBL/GenBank/DDBJ whole genome shotgun (WGS) entry which is preliminary data.</text>
</comment>
<proteinExistence type="predicted"/>